<organism evidence="1 2">
    <name type="scientific">Clostridium moniliforme</name>
    <dbReference type="NCBI Taxonomy" id="39489"/>
    <lineage>
        <taxon>Bacteria</taxon>
        <taxon>Bacillati</taxon>
        <taxon>Bacillota</taxon>
        <taxon>Clostridia</taxon>
        <taxon>Eubacteriales</taxon>
        <taxon>Clostridiaceae</taxon>
        <taxon>Clostridium</taxon>
    </lineage>
</organism>
<dbReference type="Proteomes" id="UP000783390">
    <property type="component" value="Unassembled WGS sequence"/>
</dbReference>
<dbReference type="RefSeq" id="WP_209796708.1">
    <property type="nucleotide sequence ID" value="NZ_JAGGJZ010000003.1"/>
</dbReference>
<reference evidence="1 2" key="1">
    <citation type="submission" date="2021-03" db="EMBL/GenBank/DDBJ databases">
        <title>Genomic Encyclopedia of Type Strains, Phase IV (KMG-IV): sequencing the most valuable type-strain genomes for metagenomic binning, comparative biology and taxonomic classification.</title>
        <authorList>
            <person name="Goeker M."/>
        </authorList>
    </citation>
    <scope>NUCLEOTIDE SEQUENCE [LARGE SCALE GENOMIC DNA]</scope>
    <source>
        <strain evidence="1 2">DSM 3984</strain>
    </source>
</reference>
<protein>
    <recommendedName>
        <fullName evidence="3">DUF4325 domain-containing protein</fullName>
    </recommendedName>
</protein>
<dbReference type="EMBL" id="JAGGJZ010000003">
    <property type="protein sequence ID" value="MBP1889813.1"/>
    <property type="molecule type" value="Genomic_DNA"/>
</dbReference>
<sequence>MKVSFLDESGKKTFLEKDSKELADILNLITREGMELKLDFGKDCFIHGYVVKTMYNYNEEKKEDILKIYISESYNNIKLNINKAIKEINENIEYIKDYI</sequence>
<evidence type="ECO:0008006" key="3">
    <source>
        <dbReference type="Google" id="ProtNLM"/>
    </source>
</evidence>
<accession>A0ABS4F0N3</accession>
<proteinExistence type="predicted"/>
<evidence type="ECO:0000313" key="2">
    <source>
        <dbReference type="Proteomes" id="UP000783390"/>
    </source>
</evidence>
<gene>
    <name evidence="1" type="ORF">J2Z53_001396</name>
</gene>
<name>A0ABS4F0N3_9CLOT</name>
<keyword evidence="2" id="KW-1185">Reference proteome</keyword>
<comment type="caution">
    <text evidence="1">The sequence shown here is derived from an EMBL/GenBank/DDBJ whole genome shotgun (WGS) entry which is preliminary data.</text>
</comment>
<evidence type="ECO:0000313" key="1">
    <source>
        <dbReference type="EMBL" id="MBP1889813.1"/>
    </source>
</evidence>